<comment type="subcellular location">
    <subcellularLocation>
        <location evidence="1">Cell envelope</location>
    </subcellularLocation>
</comment>
<keyword evidence="7" id="KW-1185">Reference proteome</keyword>
<sequence length="162" mass="17650">MLAAVVVAVLAVALLQPNKGPASPLVGKPAPDFTLITLDGKPFRLRDHLGEPVVVNFWASWCIPCREEAPLLGEFARDARNLTMVGVVFQDQPEAARAFVREFAVPYPSVLDPQSRVAIDYGVAGIPETFFIDTNGVVQEKHNGPFTPEALRASARRIGVRF</sequence>
<dbReference type="InterPro" id="IPR036249">
    <property type="entry name" value="Thioredoxin-like_sf"/>
</dbReference>
<dbReference type="PANTHER" id="PTHR42852">
    <property type="entry name" value="THIOL:DISULFIDE INTERCHANGE PROTEIN DSBE"/>
    <property type="match status" value="1"/>
</dbReference>
<evidence type="ECO:0000256" key="3">
    <source>
        <dbReference type="ARBA" id="ARBA00023157"/>
    </source>
</evidence>
<name>A0ABP9W4N1_9DEIO</name>
<dbReference type="SUPFAM" id="SSF52833">
    <property type="entry name" value="Thioredoxin-like"/>
    <property type="match status" value="1"/>
</dbReference>
<evidence type="ECO:0000256" key="1">
    <source>
        <dbReference type="ARBA" id="ARBA00004196"/>
    </source>
</evidence>
<reference evidence="6 7" key="1">
    <citation type="submission" date="2024-02" db="EMBL/GenBank/DDBJ databases">
        <title>Deinococcus carri NBRC 110142.</title>
        <authorList>
            <person name="Ichikawa N."/>
            <person name="Katano-Makiyama Y."/>
            <person name="Hidaka K."/>
        </authorList>
    </citation>
    <scope>NUCLEOTIDE SEQUENCE [LARGE SCALE GENOMIC DNA]</scope>
    <source>
        <strain evidence="6 7">NBRC 110142</strain>
    </source>
</reference>
<keyword evidence="4" id="KW-0676">Redox-active center</keyword>
<dbReference type="PROSITE" id="PS51352">
    <property type="entry name" value="THIOREDOXIN_2"/>
    <property type="match status" value="1"/>
</dbReference>
<proteinExistence type="predicted"/>
<accession>A0ABP9W4N1</accession>
<comment type="caution">
    <text evidence="6">The sequence shown here is derived from an EMBL/GenBank/DDBJ whole genome shotgun (WGS) entry which is preliminary data.</text>
</comment>
<dbReference type="Pfam" id="PF00578">
    <property type="entry name" value="AhpC-TSA"/>
    <property type="match status" value="1"/>
</dbReference>
<evidence type="ECO:0000313" key="7">
    <source>
        <dbReference type="Proteomes" id="UP001401887"/>
    </source>
</evidence>
<dbReference type="EMBL" id="BAABRP010000002">
    <property type="protein sequence ID" value="GAA5512325.1"/>
    <property type="molecule type" value="Genomic_DNA"/>
</dbReference>
<keyword evidence="2" id="KW-0201">Cytochrome c-type biogenesis</keyword>
<dbReference type="PANTHER" id="PTHR42852:SF6">
    <property type="entry name" value="THIOL:DISULFIDE INTERCHANGE PROTEIN DSBE"/>
    <property type="match status" value="1"/>
</dbReference>
<dbReference type="InterPro" id="IPR000866">
    <property type="entry name" value="AhpC/TSA"/>
</dbReference>
<evidence type="ECO:0000259" key="5">
    <source>
        <dbReference type="PROSITE" id="PS51352"/>
    </source>
</evidence>
<evidence type="ECO:0000256" key="2">
    <source>
        <dbReference type="ARBA" id="ARBA00022748"/>
    </source>
</evidence>
<dbReference type="InterPro" id="IPR050553">
    <property type="entry name" value="Thioredoxin_ResA/DsbE_sf"/>
</dbReference>
<dbReference type="Proteomes" id="UP001401887">
    <property type="component" value="Unassembled WGS sequence"/>
</dbReference>
<dbReference type="RefSeq" id="WP_345462002.1">
    <property type="nucleotide sequence ID" value="NZ_BAABRP010000002.1"/>
</dbReference>
<evidence type="ECO:0000256" key="4">
    <source>
        <dbReference type="ARBA" id="ARBA00023284"/>
    </source>
</evidence>
<dbReference type="Gene3D" id="3.40.30.10">
    <property type="entry name" value="Glutaredoxin"/>
    <property type="match status" value="1"/>
</dbReference>
<evidence type="ECO:0000313" key="6">
    <source>
        <dbReference type="EMBL" id="GAA5512325.1"/>
    </source>
</evidence>
<feature type="domain" description="Thioredoxin" evidence="5">
    <location>
        <begin position="24"/>
        <end position="160"/>
    </location>
</feature>
<dbReference type="InterPro" id="IPR013766">
    <property type="entry name" value="Thioredoxin_domain"/>
</dbReference>
<protein>
    <submittedName>
        <fullName evidence="6">Thiol:disulfide interchange protein CycY</fullName>
    </submittedName>
</protein>
<keyword evidence="3" id="KW-1015">Disulfide bond</keyword>
<gene>
    <name evidence="6" type="primary">cycY</name>
    <name evidence="6" type="ORF">Dcar01_01039</name>
</gene>
<organism evidence="6 7">
    <name type="scientific">Deinococcus carri</name>
    <dbReference type="NCBI Taxonomy" id="1211323"/>
    <lineage>
        <taxon>Bacteria</taxon>
        <taxon>Thermotogati</taxon>
        <taxon>Deinococcota</taxon>
        <taxon>Deinococci</taxon>
        <taxon>Deinococcales</taxon>
        <taxon>Deinococcaceae</taxon>
        <taxon>Deinococcus</taxon>
    </lineage>
</organism>